<organism evidence="2 3">
    <name type="scientific">Lentzea roselyniae</name>
    <dbReference type="NCBI Taxonomy" id="531940"/>
    <lineage>
        <taxon>Bacteria</taxon>
        <taxon>Bacillati</taxon>
        <taxon>Actinomycetota</taxon>
        <taxon>Actinomycetes</taxon>
        <taxon>Pseudonocardiales</taxon>
        <taxon>Pseudonocardiaceae</taxon>
        <taxon>Lentzea</taxon>
    </lineage>
</organism>
<evidence type="ECO:0000313" key="3">
    <source>
        <dbReference type="Proteomes" id="UP001500711"/>
    </source>
</evidence>
<accession>A0ABP7AX13</accession>
<reference evidence="3" key="1">
    <citation type="journal article" date="2019" name="Int. J. Syst. Evol. Microbiol.">
        <title>The Global Catalogue of Microorganisms (GCM) 10K type strain sequencing project: providing services to taxonomists for standard genome sequencing and annotation.</title>
        <authorList>
            <consortium name="The Broad Institute Genomics Platform"/>
            <consortium name="The Broad Institute Genome Sequencing Center for Infectious Disease"/>
            <person name="Wu L."/>
            <person name="Ma J."/>
        </authorList>
    </citation>
    <scope>NUCLEOTIDE SEQUENCE [LARGE SCALE GENOMIC DNA]</scope>
    <source>
        <strain evidence="3">JCM 17494</strain>
    </source>
</reference>
<feature type="region of interest" description="Disordered" evidence="1">
    <location>
        <begin position="1"/>
        <end position="40"/>
    </location>
</feature>
<evidence type="ECO:0000256" key="1">
    <source>
        <dbReference type="SAM" id="MobiDB-lite"/>
    </source>
</evidence>
<proteinExistence type="predicted"/>
<protein>
    <submittedName>
        <fullName evidence="2">Uncharacterized protein</fullName>
    </submittedName>
</protein>
<gene>
    <name evidence="2" type="ORF">GCM10022267_31430</name>
</gene>
<name>A0ABP7AX13_9PSEU</name>
<dbReference type="EMBL" id="BAABBE010000008">
    <property type="protein sequence ID" value="GAA3642542.1"/>
    <property type="molecule type" value="Genomic_DNA"/>
</dbReference>
<evidence type="ECO:0000313" key="2">
    <source>
        <dbReference type="EMBL" id="GAA3642542.1"/>
    </source>
</evidence>
<sequence>MFNAFHPTNPDISKTRSLRTPDEGGEMHDPASGRHGERGLRRCRVLTGYRRMIEAIVRQGCYRG</sequence>
<keyword evidence="3" id="KW-1185">Reference proteome</keyword>
<dbReference type="Proteomes" id="UP001500711">
    <property type="component" value="Unassembled WGS sequence"/>
</dbReference>
<feature type="compositionally biased region" description="Basic and acidic residues" evidence="1">
    <location>
        <begin position="19"/>
        <end position="40"/>
    </location>
</feature>
<comment type="caution">
    <text evidence="2">The sequence shown here is derived from an EMBL/GenBank/DDBJ whole genome shotgun (WGS) entry which is preliminary data.</text>
</comment>